<reference evidence="1" key="1">
    <citation type="journal article" date="2021" name="Open Biol.">
        <title>Shared evolutionary footprints suggest mitochondrial oxidative damage underlies multiple complex I losses in fungi.</title>
        <authorList>
            <person name="Schikora-Tamarit M.A."/>
            <person name="Marcet-Houben M."/>
            <person name="Nosek J."/>
            <person name="Gabaldon T."/>
        </authorList>
    </citation>
    <scope>NUCLEOTIDE SEQUENCE</scope>
    <source>
        <strain evidence="1">CBS2887</strain>
    </source>
</reference>
<evidence type="ECO:0000313" key="2">
    <source>
        <dbReference type="Proteomes" id="UP000774326"/>
    </source>
</evidence>
<accession>A0A9P8QAU1</accession>
<name>A0A9P8QAU1_WICPI</name>
<keyword evidence="2" id="KW-1185">Reference proteome</keyword>
<dbReference type="EMBL" id="JAEUBG010000721">
    <property type="protein sequence ID" value="KAH3687602.1"/>
    <property type="molecule type" value="Genomic_DNA"/>
</dbReference>
<dbReference type="AlphaFoldDB" id="A0A9P8QAU1"/>
<reference evidence="1" key="2">
    <citation type="submission" date="2021-01" db="EMBL/GenBank/DDBJ databases">
        <authorList>
            <person name="Schikora-Tamarit M.A."/>
        </authorList>
    </citation>
    <scope>NUCLEOTIDE SEQUENCE</scope>
    <source>
        <strain evidence="1">CBS2887</strain>
    </source>
</reference>
<protein>
    <submittedName>
        <fullName evidence="1">Uncharacterized protein</fullName>
    </submittedName>
</protein>
<comment type="caution">
    <text evidence="1">The sequence shown here is derived from an EMBL/GenBank/DDBJ whole genome shotgun (WGS) entry which is preliminary data.</text>
</comment>
<evidence type="ECO:0000313" key="1">
    <source>
        <dbReference type="EMBL" id="KAH3687602.1"/>
    </source>
</evidence>
<organism evidence="1 2">
    <name type="scientific">Wickerhamomyces pijperi</name>
    <name type="common">Yeast</name>
    <name type="synonym">Pichia pijperi</name>
    <dbReference type="NCBI Taxonomy" id="599730"/>
    <lineage>
        <taxon>Eukaryota</taxon>
        <taxon>Fungi</taxon>
        <taxon>Dikarya</taxon>
        <taxon>Ascomycota</taxon>
        <taxon>Saccharomycotina</taxon>
        <taxon>Saccharomycetes</taxon>
        <taxon>Phaffomycetales</taxon>
        <taxon>Wickerhamomycetaceae</taxon>
        <taxon>Wickerhamomyces</taxon>
    </lineage>
</organism>
<sequence>MVLSLVSFKRTNTSTKLFDFASPQINLFAETAEESLVSLITSLTILTIESPEFFNLICMPDILESV</sequence>
<dbReference type="Proteomes" id="UP000774326">
    <property type="component" value="Unassembled WGS sequence"/>
</dbReference>
<gene>
    <name evidence="1" type="ORF">WICPIJ_001412</name>
</gene>
<proteinExistence type="predicted"/>